<dbReference type="Gene3D" id="3.40.50.1820">
    <property type="entry name" value="alpha/beta hydrolase"/>
    <property type="match status" value="1"/>
</dbReference>
<dbReference type="SMR" id="A0A1D6INI6"/>
<accession>A0A1D6INI6</accession>
<dbReference type="GO" id="GO:0016787">
    <property type="term" value="F:hydrolase activity"/>
    <property type="evidence" value="ECO:0007669"/>
    <property type="project" value="UniProtKB-KW"/>
</dbReference>
<dbReference type="InterPro" id="IPR029058">
    <property type="entry name" value="AB_hydrolase_fold"/>
</dbReference>
<protein>
    <submittedName>
        <fullName evidence="2">Alpha/beta-Hydrolases superfamily protein</fullName>
    </submittedName>
</protein>
<dbReference type="Pfam" id="PF01764">
    <property type="entry name" value="Lipase_3"/>
    <property type="match status" value="1"/>
</dbReference>
<name>A0A1D6INI6_MAIZE</name>
<dbReference type="PANTHER" id="PTHR45856:SF6">
    <property type="entry name" value="OS07G0668700 PROTEIN"/>
    <property type="match status" value="1"/>
</dbReference>
<proteinExistence type="predicted"/>
<dbReference type="SUPFAM" id="SSF53474">
    <property type="entry name" value="alpha/beta-Hydrolases"/>
    <property type="match status" value="1"/>
</dbReference>
<feature type="domain" description="Fungal lipase-type" evidence="1">
    <location>
        <begin position="283"/>
        <end position="420"/>
    </location>
</feature>
<organism evidence="2">
    <name type="scientific">Zea mays</name>
    <name type="common">Maize</name>
    <dbReference type="NCBI Taxonomy" id="4577"/>
    <lineage>
        <taxon>Eukaryota</taxon>
        <taxon>Viridiplantae</taxon>
        <taxon>Streptophyta</taxon>
        <taxon>Embryophyta</taxon>
        <taxon>Tracheophyta</taxon>
        <taxon>Spermatophyta</taxon>
        <taxon>Magnoliopsida</taxon>
        <taxon>Liliopsida</taxon>
        <taxon>Poales</taxon>
        <taxon>Poaceae</taxon>
        <taxon>PACMAD clade</taxon>
        <taxon>Panicoideae</taxon>
        <taxon>Andropogonodae</taxon>
        <taxon>Andropogoneae</taxon>
        <taxon>Tripsacinae</taxon>
        <taxon>Zea</taxon>
    </lineage>
</organism>
<dbReference type="InterPro" id="IPR051218">
    <property type="entry name" value="Sec_MonoDiacylglyc_Lipase"/>
</dbReference>
<dbReference type="EMBL" id="CM007650">
    <property type="protein sequence ID" value="ONM60822.1"/>
    <property type="molecule type" value="Genomic_DNA"/>
</dbReference>
<reference evidence="2" key="1">
    <citation type="submission" date="2015-12" db="EMBL/GenBank/DDBJ databases">
        <title>Update maize B73 reference genome by single molecule sequencing technologies.</title>
        <authorList>
            <consortium name="Maize Genome Sequencing Project"/>
            <person name="Ware D."/>
        </authorList>
    </citation>
    <scope>NUCLEOTIDE SEQUENCE [LARGE SCALE GENOMIC DNA]</scope>
    <source>
        <tissue evidence="2">Seedling</tissue>
    </source>
</reference>
<dbReference type="ExpressionAtlas" id="A0A1D6INI6">
    <property type="expression patterns" value="baseline and differential"/>
</dbReference>
<dbReference type="PANTHER" id="PTHR45856">
    <property type="entry name" value="ALPHA/BETA-HYDROLASES SUPERFAMILY PROTEIN"/>
    <property type="match status" value="1"/>
</dbReference>
<dbReference type="AlphaFoldDB" id="A0A1D6INI6"/>
<keyword evidence="2" id="KW-0378">Hydrolase</keyword>
<dbReference type="IntAct" id="A0A1D6INI6">
    <property type="interactions" value="5"/>
</dbReference>
<evidence type="ECO:0000313" key="2">
    <source>
        <dbReference type="EMBL" id="ONM60822.1"/>
    </source>
</evidence>
<dbReference type="FunCoup" id="A0A1D6INI6">
    <property type="interactions" value="107"/>
</dbReference>
<dbReference type="GO" id="GO:0006629">
    <property type="term" value="P:lipid metabolic process"/>
    <property type="evidence" value="ECO:0007669"/>
    <property type="project" value="InterPro"/>
</dbReference>
<gene>
    <name evidence="2" type="ORF">ZEAMMB73_Zm00001d022493</name>
</gene>
<dbReference type="InParanoid" id="A0A1D6INI6"/>
<dbReference type="CDD" id="cd00519">
    <property type="entry name" value="Lipase_3"/>
    <property type="match status" value="1"/>
</dbReference>
<evidence type="ECO:0000259" key="1">
    <source>
        <dbReference type="Pfam" id="PF01764"/>
    </source>
</evidence>
<dbReference type="InterPro" id="IPR002921">
    <property type="entry name" value="Fungal_lipase-type"/>
</dbReference>
<sequence>MLHGRIVKPVRAHVLHEKTNSFSFTISTALTRKQLLIPSLGIHRSNPDADAGVQQCKNNSGFLRMMPCHQSSLTNYYYPTNPREKDVLFFSLKSGSVPGGLAYRLHFLAQPTGGSEEEKSRPAGHILSSSLRCSLQRSSRSALKEGGFHSSFSPSTRPGSDLAWVRLQVPVHGEMEPGCQSGSSRTPAVCCFSWKSLPYFISLITELPVKSSDRSFIYNHTLAKTLVEYASAVYMTDLTALFTWTCSRCNDLTQGFEMRSLIVDVENCLQAFVGVDHSLNSIIVAIRGTQENSVQNWIKDLIWKQLDLSYPNMPNAKVHSGFFSSYNNTILRLAITSAVHKARKSYGDINVIVTGHSMGGAMASFCALDLAMKLGGGSVQLMTFGQPRVGNAAFASYFAKYVPNTIRVTHGHDIVPHLPPYFSFLPQLTYHHFPREVWVQDSDGNTTERICDDSGEDPDCCRCISMFGLRIQDHFTYLGVDMEADDWSTCRIITAQRVQQFRLELAGNIMMTKHDIDVSIVEPSVQNRLEQF</sequence>